<dbReference type="InterPro" id="IPR038332">
    <property type="entry name" value="PPE_sf"/>
</dbReference>
<dbReference type="InterPro" id="IPR022385">
    <property type="entry name" value="Rhs_assc_core"/>
</dbReference>
<feature type="domain" description="RHS protein conserved region" evidence="2">
    <location>
        <begin position="1237"/>
        <end position="1269"/>
    </location>
</feature>
<accession>A0ABY7B8D4</accession>
<dbReference type="InterPro" id="IPR045351">
    <property type="entry name" value="DUF6531"/>
</dbReference>
<protein>
    <submittedName>
        <fullName evidence="4">DUF6531 domain-containing protein</fullName>
    </submittedName>
</protein>
<feature type="compositionally biased region" description="Gly residues" evidence="1">
    <location>
        <begin position="1458"/>
        <end position="1474"/>
    </location>
</feature>
<dbReference type="InterPro" id="IPR050708">
    <property type="entry name" value="T6SS_VgrG/RHS"/>
</dbReference>
<feature type="compositionally biased region" description="Basic and acidic residues" evidence="1">
    <location>
        <begin position="316"/>
        <end position="330"/>
    </location>
</feature>
<dbReference type="Pfam" id="PF05593">
    <property type="entry name" value="RHS_repeat"/>
    <property type="match status" value="6"/>
</dbReference>
<proteinExistence type="predicted"/>
<dbReference type="Proteomes" id="UP001163203">
    <property type="component" value="Chromosome"/>
</dbReference>
<dbReference type="InterPro" id="IPR006530">
    <property type="entry name" value="YD"/>
</dbReference>
<dbReference type="NCBIfam" id="TIGR01643">
    <property type="entry name" value="YD_repeat_2x"/>
    <property type="match status" value="9"/>
</dbReference>
<evidence type="ECO:0000259" key="2">
    <source>
        <dbReference type="Pfam" id="PF03527"/>
    </source>
</evidence>
<dbReference type="Pfam" id="PF03527">
    <property type="entry name" value="RHS"/>
    <property type="match status" value="1"/>
</dbReference>
<evidence type="ECO:0000256" key="1">
    <source>
        <dbReference type="SAM" id="MobiDB-lite"/>
    </source>
</evidence>
<sequence length="1474" mass="162101">MSNPLVAAKQDSTTWHSGINVLDDAAGVYDGVQSGSWIEGGIAAFGTGMDLLTMAMNPVGTLISYGLNWLIEHVKPLQDALNQLAGDADQIAAYSQTWKNVAEAVQKAAKELSDTATRDTANWTGNAADTYRAQLKNKIDHLGAAATCAETISTVVQIVGVITGAVRGMVRDMVTQAVGDFIQDALEEVCSLGLGTPVVVAQVVEQVSAWIEKIGALIKKLINSVEALRPMMSKLEEIFAAIKKVMNALHGHTEEPHLPGDGSTHASSASGEPHTTPAGEDAPTTSAGDHPSDPPPTSAGGDGTPPSHEGGTGDPSMKENSGDPQADGRQKQCAPGSGDPVDLTTGQMFMGQTDLELPGVLPLVLRRTHFSDYRVGRWFGRSWASTLDQRIEIEDDAIYFADEDGARLRYPLPGASGNPVLPAAGPRWPLERADDGTYRISRPERNQVLSFQPTQAPVRPVAEITDRNGNRIEFRYDSGGSPVEIVHSGGYRIGVDTADGLVTGLRLLADQNQEQDTGTVLKRYRYNERRQLAEVLNSSNRPMLFDFDLAGRITRWQDRNGEWYRYEYDGRGRVVRTEGSGGALTGTWLYDTENRVTVYTDALGNASTYHYNEAYQIVREIDPLGHQVLREWDGYDRLTAVTDALGRVTRYTYDEAGNLTTVTRPDGTQELTEYNEFGLPATVVDPNGAVWRHRYDGRGNRVETIDPLGARTRFGYDERGHLKSVVDAMGNTRSLVTNAAGLPIAVTDPLGATTRGSRDQFGRLASVTDELGRVTRFTWTVEGEMLTRTDPGGATEHWRYDGESNRVEHVTADGRVTRMLTTHFDLPAVQIDPDGARTEFRYDRELRLVAVINPVGQVWHYDYDAAGNLVRERDFDGRELVYHYDAAGQLVRRVNGAGEAVDYVRDPRGHVIEQRTSDDTARFEFDAIGRMVRAVNAHADVVFERDLLGRVLAETVNGRTVSSRYDVLGRRVFRRTPTGAESEWSFDARHQPVALRSGGRTVSFGHDPAGRETERLLDTGTILAQSWDITDRMTAQTLSTMAGGRATARPIRRREYRYGPGGLLSAVVDQDGTRSFDLDPAGRVTGVEGPGFTERYAYDRAGNLAASPDVRYGHDAQGRVVLRTRKRLSAKPAVWRYSWNAEDRLTAVITPDGTRWRYLYDALGRRIAKQRLAPDGLLLEQVDFSWDGTAIAEQTHSSGLSVSWNYEPRSYRPATQVERVPDPRGSQEWVDSRFYSIVTDLVGTPTELVDPSGNTAWRSATTLWGAALGEVTNTASTPWRFPGQYHDPETGLHYNFQRYYDPVSGRYCSKDPLGLAGGPNPSGYVRNPWHWIDPLGLAESCDPPLPERPESSPAYSVAYEAQLDPAKDFPGRSDKHHFAVGNRQLHSAFESDPAFAKAMNELYPGIVDNVKPGPRGAFPRTSPHEDLTWHHEANRPGTLQLVPRAHHAGPGPVQGSLHPGGRGGMENWGGGRRR</sequence>
<gene>
    <name evidence="4" type="ORF">ORV05_12825</name>
</gene>
<dbReference type="Gene3D" id="2.180.10.10">
    <property type="entry name" value="RHS repeat-associated core"/>
    <property type="match status" value="2"/>
</dbReference>
<evidence type="ECO:0000259" key="3">
    <source>
        <dbReference type="Pfam" id="PF20148"/>
    </source>
</evidence>
<dbReference type="InterPro" id="IPR031325">
    <property type="entry name" value="RHS_repeat"/>
</dbReference>
<feature type="region of interest" description="Disordered" evidence="1">
    <location>
        <begin position="1443"/>
        <end position="1474"/>
    </location>
</feature>
<feature type="domain" description="DUF6531" evidence="3">
    <location>
        <begin position="338"/>
        <end position="410"/>
    </location>
</feature>
<feature type="region of interest" description="Disordered" evidence="1">
    <location>
        <begin position="252"/>
        <end position="346"/>
    </location>
</feature>
<reference evidence="4" key="1">
    <citation type="submission" date="2022-11" db="EMBL/GenBank/DDBJ databases">
        <authorList>
            <person name="Mo P."/>
        </authorList>
    </citation>
    <scope>NUCLEOTIDE SEQUENCE</scope>
    <source>
        <strain evidence="4">HUAS 11-8</strain>
    </source>
</reference>
<keyword evidence="5" id="KW-1185">Reference proteome</keyword>
<dbReference type="SUPFAM" id="SSF140459">
    <property type="entry name" value="PE/PPE dimer-like"/>
    <property type="match status" value="1"/>
</dbReference>
<dbReference type="Pfam" id="PF20148">
    <property type="entry name" value="DUF6531"/>
    <property type="match status" value="1"/>
</dbReference>
<dbReference type="Gene3D" id="1.20.1260.20">
    <property type="entry name" value="PPE superfamily"/>
    <property type="match status" value="1"/>
</dbReference>
<organism evidence="4 5">
    <name type="scientific">Amycolatopsis cynarae</name>
    <dbReference type="NCBI Taxonomy" id="2995223"/>
    <lineage>
        <taxon>Bacteria</taxon>
        <taxon>Bacillati</taxon>
        <taxon>Actinomycetota</taxon>
        <taxon>Actinomycetes</taxon>
        <taxon>Pseudonocardiales</taxon>
        <taxon>Pseudonocardiaceae</taxon>
        <taxon>Amycolatopsis</taxon>
    </lineage>
</organism>
<dbReference type="NCBIfam" id="TIGR03696">
    <property type="entry name" value="Rhs_assc_core"/>
    <property type="match status" value="1"/>
</dbReference>
<dbReference type="PANTHER" id="PTHR32305">
    <property type="match status" value="1"/>
</dbReference>
<dbReference type="RefSeq" id="WP_268758707.1">
    <property type="nucleotide sequence ID" value="NZ_CP113836.1"/>
</dbReference>
<evidence type="ECO:0000313" key="5">
    <source>
        <dbReference type="Proteomes" id="UP001163203"/>
    </source>
</evidence>
<evidence type="ECO:0000313" key="4">
    <source>
        <dbReference type="EMBL" id="WAL68614.1"/>
    </source>
</evidence>
<dbReference type="EMBL" id="CP113836">
    <property type="protein sequence ID" value="WAL68614.1"/>
    <property type="molecule type" value="Genomic_DNA"/>
</dbReference>
<dbReference type="InterPro" id="IPR001826">
    <property type="entry name" value="RHS"/>
</dbReference>
<name>A0ABY7B8D4_9PSEU</name>
<dbReference type="PANTHER" id="PTHR32305:SF15">
    <property type="entry name" value="PROTEIN RHSA-RELATED"/>
    <property type="match status" value="1"/>
</dbReference>